<protein>
    <submittedName>
        <fullName evidence="1">Uncharacterized protein</fullName>
    </submittedName>
</protein>
<proteinExistence type="predicted"/>
<gene>
    <name evidence="1" type="ORF">Poly59_57510</name>
</gene>
<name>A0A5C6ECY7_9BACT</name>
<evidence type="ECO:0000313" key="1">
    <source>
        <dbReference type="EMBL" id="TWU46778.1"/>
    </source>
</evidence>
<comment type="caution">
    <text evidence="1">The sequence shown here is derived from an EMBL/GenBank/DDBJ whole genome shotgun (WGS) entry which is preliminary data.</text>
</comment>
<keyword evidence="2" id="KW-1185">Reference proteome</keyword>
<sequence length="38" mass="4334">MVSERDKMLAGDLYDPIIQSWWKPSDDGKAALPYGQHN</sequence>
<organism evidence="1 2">
    <name type="scientific">Rubripirellula reticaptiva</name>
    <dbReference type="NCBI Taxonomy" id="2528013"/>
    <lineage>
        <taxon>Bacteria</taxon>
        <taxon>Pseudomonadati</taxon>
        <taxon>Planctomycetota</taxon>
        <taxon>Planctomycetia</taxon>
        <taxon>Pirellulales</taxon>
        <taxon>Pirellulaceae</taxon>
        <taxon>Rubripirellula</taxon>
    </lineage>
</organism>
<dbReference type="Proteomes" id="UP000317977">
    <property type="component" value="Unassembled WGS sequence"/>
</dbReference>
<evidence type="ECO:0000313" key="2">
    <source>
        <dbReference type="Proteomes" id="UP000317977"/>
    </source>
</evidence>
<dbReference type="AlphaFoldDB" id="A0A5C6ECY7"/>
<reference evidence="1 2" key="1">
    <citation type="submission" date="2019-02" db="EMBL/GenBank/DDBJ databases">
        <title>Deep-cultivation of Planctomycetes and their phenomic and genomic characterization uncovers novel biology.</title>
        <authorList>
            <person name="Wiegand S."/>
            <person name="Jogler M."/>
            <person name="Boedeker C."/>
            <person name="Pinto D."/>
            <person name="Vollmers J."/>
            <person name="Rivas-Marin E."/>
            <person name="Kohn T."/>
            <person name="Peeters S.H."/>
            <person name="Heuer A."/>
            <person name="Rast P."/>
            <person name="Oberbeckmann S."/>
            <person name="Bunk B."/>
            <person name="Jeske O."/>
            <person name="Meyerdierks A."/>
            <person name="Storesund J.E."/>
            <person name="Kallscheuer N."/>
            <person name="Luecker S."/>
            <person name="Lage O.M."/>
            <person name="Pohl T."/>
            <person name="Merkel B.J."/>
            <person name="Hornburger P."/>
            <person name="Mueller R.-W."/>
            <person name="Bruemmer F."/>
            <person name="Labrenz M."/>
            <person name="Spormann A.M."/>
            <person name="Op Den Camp H."/>
            <person name="Overmann J."/>
            <person name="Amann R."/>
            <person name="Jetten M.S.M."/>
            <person name="Mascher T."/>
            <person name="Medema M.H."/>
            <person name="Devos D.P."/>
            <person name="Kaster A.-K."/>
            <person name="Ovreas L."/>
            <person name="Rohde M."/>
            <person name="Galperin M.Y."/>
            <person name="Jogler C."/>
        </authorList>
    </citation>
    <scope>NUCLEOTIDE SEQUENCE [LARGE SCALE GENOMIC DNA]</scope>
    <source>
        <strain evidence="1 2">Poly59</strain>
    </source>
</reference>
<accession>A0A5C6ECY7</accession>
<dbReference type="EMBL" id="SJPX01000006">
    <property type="protein sequence ID" value="TWU46778.1"/>
    <property type="molecule type" value="Genomic_DNA"/>
</dbReference>